<evidence type="ECO:0000256" key="1">
    <source>
        <dbReference type="PIRSR" id="PIRSR001100-1"/>
    </source>
</evidence>
<feature type="binding site" evidence="2">
    <location>
        <position position="286"/>
    </location>
    <ligand>
        <name>substrate</name>
    </ligand>
</feature>
<feature type="binding site" evidence="2">
    <location>
        <position position="254"/>
    </location>
    <ligand>
        <name>substrate</name>
    </ligand>
</feature>
<dbReference type="OrthoDB" id="64893at2759"/>
<dbReference type="PANTHER" id="PTHR34876">
    <property type="match status" value="1"/>
</dbReference>
<protein>
    <submittedName>
        <fullName evidence="4">Glycoside hydrolase</fullName>
    </submittedName>
</protein>
<feature type="binding site" evidence="2">
    <location>
        <position position="176"/>
    </location>
    <ligand>
        <name>substrate</name>
    </ligand>
</feature>
<keyword evidence="5" id="KW-1185">Reference proteome</keyword>
<feature type="binding site" evidence="2">
    <location>
        <position position="282"/>
    </location>
    <ligand>
        <name>substrate</name>
    </ligand>
</feature>
<sequence length="325" mass="35359">MTWFKISFLLVVSVSIVNAASGLCSAVKPYSYSIAKKQYPHLKSAIEVVEKYPIATWYTDRDPDSKSQARLAVGNCTGENRPTIVVYGLPNKDCQGHQSSDGINKTPAQYIKFLTDLAGTVKDNHVVYIIEPDAIGLLVGGASCAVSFDYESNLIKAVSILGANPNADIYIDIGHWILGNNNDAKIATILNRLDPSGVRLKGISINTSNFRTTKELVGLCASFSNTAKKISNRTMTCVLDVSRNFMGPEANSQWCNPKGRGIGHPPTITTGEPLIDYFLWIKPPGESDGYCNGGPNAGEFYRDGFVDLWNNGYFVQVDGMNKVSA</sequence>
<dbReference type="SUPFAM" id="SSF51989">
    <property type="entry name" value="Glycosyl hydrolases family 6, cellulases"/>
    <property type="match status" value="1"/>
</dbReference>
<feature type="chain" id="PRO_5025427487" evidence="3">
    <location>
        <begin position="20"/>
        <end position="325"/>
    </location>
</feature>
<evidence type="ECO:0000256" key="3">
    <source>
        <dbReference type="SAM" id="SignalP"/>
    </source>
</evidence>
<dbReference type="GO" id="GO:0004553">
    <property type="term" value="F:hydrolase activity, hydrolyzing O-glycosyl compounds"/>
    <property type="evidence" value="ECO:0007669"/>
    <property type="project" value="InterPro"/>
</dbReference>
<dbReference type="PRINTS" id="PR00733">
    <property type="entry name" value="GLHYDRLASE6"/>
</dbReference>
<reference evidence="4 5" key="1">
    <citation type="journal article" date="2014" name="Genome Biol. Evol.">
        <title>The secreted proteins of Achlya hypogyna and Thraustotheca clavata identify the ancestral oomycete secretome and reveal gene acquisitions by horizontal gene transfer.</title>
        <authorList>
            <person name="Misner I."/>
            <person name="Blouin N."/>
            <person name="Leonard G."/>
            <person name="Richards T.A."/>
            <person name="Lane C.E."/>
        </authorList>
    </citation>
    <scope>NUCLEOTIDE SEQUENCE [LARGE SCALE GENOMIC DNA]</scope>
    <source>
        <strain evidence="4 5">ATCC 34112</strain>
    </source>
</reference>
<organism evidence="4 5">
    <name type="scientific">Thraustotheca clavata</name>
    <dbReference type="NCBI Taxonomy" id="74557"/>
    <lineage>
        <taxon>Eukaryota</taxon>
        <taxon>Sar</taxon>
        <taxon>Stramenopiles</taxon>
        <taxon>Oomycota</taxon>
        <taxon>Saprolegniomycetes</taxon>
        <taxon>Saprolegniales</taxon>
        <taxon>Achlyaceae</taxon>
        <taxon>Thraustotheca</taxon>
    </lineage>
</organism>
<feature type="signal peptide" evidence="3">
    <location>
        <begin position="1"/>
        <end position="19"/>
    </location>
</feature>
<feature type="active site" description="Proton acceptor" evidence="1">
    <location>
        <position position="288"/>
    </location>
</feature>
<feature type="active site" description="Proton donor" evidence="1">
    <location>
        <position position="133"/>
    </location>
</feature>
<dbReference type="GO" id="GO:0030245">
    <property type="term" value="P:cellulose catabolic process"/>
    <property type="evidence" value="ECO:0007669"/>
    <property type="project" value="InterPro"/>
</dbReference>
<dbReference type="AlphaFoldDB" id="A0A1W0AA62"/>
<dbReference type="Pfam" id="PF01341">
    <property type="entry name" value="Glyco_hydro_6"/>
    <property type="match status" value="1"/>
</dbReference>
<dbReference type="Proteomes" id="UP000243217">
    <property type="component" value="Unassembled WGS sequence"/>
</dbReference>
<evidence type="ECO:0000256" key="2">
    <source>
        <dbReference type="PIRSR" id="PIRSR001100-2"/>
    </source>
</evidence>
<dbReference type="Gene3D" id="3.20.20.40">
    <property type="entry name" value="1, 4-beta cellobiohydrolase"/>
    <property type="match status" value="1"/>
</dbReference>
<evidence type="ECO:0000313" key="5">
    <source>
        <dbReference type="Proteomes" id="UP000243217"/>
    </source>
</evidence>
<keyword evidence="3" id="KW-0732">Signal</keyword>
<gene>
    <name evidence="4" type="ORF">THRCLA_20226</name>
</gene>
<evidence type="ECO:0000313" key="4">
    <source>
        <dbReference type="EMBL" id="OQS07061.1"/>
    </source>
</evidence>
<feature type="binding site" evidence="2">
    <location>
        <position position="209"/>
    </location>
    <ligand>
        <name>substrate</name>
    </ligand>
</feature>
<proteinExistence type="predicted"/>
<dbReference type="EMBL" id="JNBS01000281">
    <property type="protein sequence ID" value="OQS07061.1"/>
    <property type="molecule type" value="Genomic_DNA"/>
</dbReference>
<accession>A0A1W0AA62</accession>
<name>A0A1W0AA62_9STRA</name>
<comment type="caution">
    <text evidence="4">The sequence shown here is derived from an EMBL/GenBank/DDBJ whole genome shotgun (WGS) entry which is preliminary data.</text>
</comment>
<feature type="binding site" evidence="2">
    <location>
        <position position="175"/>
    </location>
    <ligand>
        <name>substrate</name>
    </ligand>
</feature>
<dbReference type="PANTHER" id="PTHR34876:SF4">
    <property type="entry name" value="1,4-BETA-D-GLUCAN CELLOBIOHYDROLASE C-RELATED"/>
    <property type="match status" value="1"/>
</dbReference>
<dbReference type="InterPro" id="IPR036434">
    <property type="entry name" value="Beta_cellobiohydrolase_sf"/>
</dbReference>
<dbReference type="InterPro" id="IPR016288">
    <property type="entry name" value="Beta_cellobiohydrolase"/>
</dbReference>
<keyword evidence="4" id="KW-0378">Hydrolase</keyword>
<dbReference type="STRING" id="74557.A0A1W0AA62"/>
<dbReference type="PIRSF" id="PIRSF001100">
    <property type="entry name" value="Beta_cellobiohydrolase"/>
    <property type="match status" value="1"/>
</dbReference>